<evidence type="ECO:0000313" key="2">
    <source>
        <dbReference type="EMBL" id="KAG7583356.1"/>
    </source>
</evidence>
<organism evidence="2 3">
    <name type="scientific">Arabidopsis suecica</name>
    <name type="common">Swedish thale-cress</name>
    <name type="synonym">Cardaminopsis suecica</name>
    <dbReference type="NCBI Taxonomy" id="45249"/>
    <lineage>
        <taxon>Eukaryota</taxon>
        <taxon>Viridiplantae</taxon>
        <taxon>Streptophyta</taxon>
        <taxon>Embryophyta</taxon>
        <taxon>Tracheophyta</taxon>
        <taxon>Spermatophyta</taxon>
        <taxon>Magnoliopsida</taxon>
        <taxon>eudicotyledons</taxon>
        <taxon>Gunneridae</taxon>
        <taxon>Pentapetalae</taxon>
        <taxon>rosids</taxon>
        <taxon>malvids</taxon>
        <taxon>Brassicales</taxon>
        <taxon>Brassicaceae</taxon>
        <taxon>Camelineae</taxon>
        <taxon>Arabidopsis</taxon>
    </lineage>
</organism>
<evidence type="ECO:0000313" key="3">
    <source>
        <dbReference type="Proteomes" id="UP000694251"/>
    </source>
</evidence>
<dbReference type="EMBL" id="JAEFBJ010000008">
    <property type="protein sequence ID" value="KAG7583356.1"/>
    <property type="molecule type" value="Genomic_DNA"/>
</dbReference>
<protein>
    <submittedName>
        <fullName evidence="2">Nucleic acid-binding OB-fold</fullName>
    </submittedName>
</protein>
<feature type="domain" description="Replication protein A 70 kDa DNA-binding subunit B/D first OB fold" evidence="1">
    <location>
        <begin position="23"/>
        <end position="120"/>
    </location>
</feature>
<name>A0A8T2BBJ8_ARASU</name>
<dbReference type="AlphaFoldDB" id="A0A8T2BBJ8"/>
<comment type="caution">
    <text evidence="2">The sequence shown here is derived from an EMBL/GenBank/DDBJ whole genome shotgun (WGS) entry which is preliminary data.</text>
</comment>
<gene>
    <name evidence="2" type="ORF">ISN44_As08g028810</name>
</gene>
<reference evidence="2 3" key="1">
    <citation type="submission" date="2020-12" db="EMBL/GenBank/DDBJ databases">
        <title>Concerted genomic and epigenomic changes stabilize Arabidopsis allopolyploids.</title>
        <authorList>
            <person name="Chen Z."/>
        </authorList>
    </citation>
    <scope>NUCLEOTIDE SEQUENCE [LARGE SCALE GENOMIC DNA]</scope>
    <source>
        <strain evidence="2">As9502</strain>
        <tissue evidence="2">Leaf</tissue>
    </source>
</reference>
<dbReference type="Proteomes" id="UP000694251">
    <property type="component" value="Chromosome 8"/>
</dbReference>
<evidence type="ECO:0000259" key="1">
    <source>
        <dbReference type="Pfam" id="PF02721"/>
    </source>
</evidence>
<dbReference type="InterPro" id="IPR003871">
    <property type="entry name" value="RFA1B/D_OB_1st"/>
</dbReference>
<dbReference type="CDD" id="cd04480">
    <property type="entry name" value="RPA1_DBD_A_like"/>
    <property type="match status" value="1"/>
</dbReference>
<dbReference type="Pfam" id="PF02721">
    <property type="entry name" value="DUF223"/>
    <property type="match status" value="2"/>
</dbReference>
<sequence>MADIPFTDSLAVPIVRDNVPLVRVSDLNPSVLPCKIRIRVLRRFKCSSIFDDTLQLILVDTEGHKIHAIIRRGILGRGGFKFFQGRWFILRDFDLHPSDGPFRPTLHALTLHWNMATTATQIPSLGSDDYFNFVSFTDIKGLMLDRNFCYDLIGRIVRVGNFEDGEPINNVWNQIYVELEDESGVHLQCRLPSGYCRKLLRAWEKPRDDPTILIMRFARLEVTRDGLRATTACNCTRIMLDRPCSEVVAMKQLFRAKDRPSAHRVVLNRMATNIHSSEKKKRNRRDIFVDVSELNPMSIVRRIKVKILRIFESCTLFYETLELILVDAKGHKIRAIIPRDVGYRFPKTLIEGNWIALNHYDIVPSSIGIRLTTHEYEIQWLSSTLPSKIKSLSSGDFFSFVSFEAISNGFFDLDISYDLIGRVLRVGSDAEGNTINIDGKEIYFDLENENCERLRCRLPWFYVGKFLAEWSQCNDDIIICIFRFARTEMSEGTRRATASYTCSQILLNHSCHDVTRMRGIFVNKNHQQMSHIQL</sequence>
<accession>A0A8T2BBJ8</accession>
<proteinExistence type="predicted"/>
<keyword evidence="3" id="KW-1185">Reference proteome</keyword>
<feature type="domain" description="Replication protein A 70 kDa DNA-binding subunit B/D first OB fold" evidence="1">
    <location>
        <begin position="288"/>
        <end position="384"/>
    </location>
</feature>
<dbReference type="OrthoDB" id="1924490at2759"/>